<dbReference type="Gene3D" id="1.10.10.60">
    <property type="entry name" value="Homeodomain-like"/>
    <property type="match status" value="1"/>
</dbReference>
<sequence>MGVGVREKWYIAVNRPLTRRNRRIGIDHMIYTSIMRSKTGDERTFTETARRQQIIACAIDVIAEVGYPQTTIRKIADRAGIAMSVVLYHFGTKDGLIEAVIASMYQAALETVPPAINRARTQTDKLAAYIRSSIDYFDTHRPQLTALAQLGTSYKPHSGKHFGDLGLTPELSEQLAQLDPATLLRAGQKTGEFCYFPVDSTAIALQAAVNAVVEKILRDPEFDVHRYSDDLVKMFSRMVRNA</sequence>
<name>A0A0U0ZLW3_9MYCO</name>
<keyword evidence="1" id="KW-0805">Transcription regulation</keyword>
<keyword evidence="2 4" id="KW-0238">DNA-binding</keyword>
<keyword evidence="3" id="KW-0804">Transcription</keyword>
<feature type="domain" description="HTH tetR-type" evidence="5">
    <location>
        <begin position="48"/>
        <end position="108"/>
    </location>
</feature>
<dbReference type="Pfam" id="PF00440">
    <property type="entry name" value="TetR_N"/>
    <property type="match status" value="1"/>
</dbReference>
<dbReference type="PANTHER" id="PTHR30055:SF234">
    <property type="entry name" value="HTH-TYPE TRANSCRIPTIONAL REGULATOR BETI"/>
    <property type="match status" value="1"/>
</dbReference>
<evidence type="ECO:0000313" key="6">
    <source>
        <dbReference type="EMBL" id="CPV46963.1"/>
    </source>
</evidence>
<dbReference type="InterPro" id="IPR001647">
    <property type="entry name" value="HTH_TetR"/>
</dbReference>
<evidence type="ECO:0000313" key="7">
    <source>
        <dbReference type="Proteomes" id="UP000045782"/>
    </source>
</evidence>
<dbReference type="InterPro" id="IPR036271">
    <property type="entry name" value="Tet_transcr_reg_TetR-rel_C_sf"/>
</dbReference>
<dbReference type="PRINTS" id="PR00455">
    <property type="entry name" value="HTHTETR"/>
</dbReference>
<proteinExistence type="predicted"/>
<dbReference type="EMBL" id="CSWP01000003">
    <property type="protein sequence ID" value="CPV46963.1"/>
    <property type="molecule type" value="Genomic_DNA"/>
</dbReference>
<dbReference type="InterPro" id="IPR050109">
    <property type="entry name" value="HTH-type_TetR-like_transc_reg"/>
</dbReference>
<dbReference type="Gene3D" id="1.10.357.10">
    <property type="entry name" value="Tetracycline Repressor, domain 2"/>
    <property type="match status" value="1"/>
</dbReference>
<dbReference type="Proteomes" id="UP000045782">
    <property type="component" value="Unassembled WGS sequence"/>
</dbReference>
<feature type="DNA-binding region" description="H-T-H motif" evidence="4">
    <location>
        <begin position="71"/>
        <end position="90"/>
    </location>
</feature>
<dbReference type="PANTHER" id="PTHR30055">
    <property type="entry name" value="HTH-TYPE TRANSCRIPTIONAL REGULATOR RUTR"/>
    <property type="match status" value="1"/>
</dbReference>
<organism evidence="6 7">
    <name type="scientific">Mycobacteroides abscessus</name>
    <dbReference type="NCBI Taxonomy" id="36809"/>
    <lineage>
        <taxon>Bacteria</taxon>
        <taxon>Bacillati</taxon>
        <taxon>Actinomycetota</taxon>
        <taxon>Actinomycetes</taxon>
        <taxon>Mycobacteriales</taxon>
        <taxon>Mycobacteriaceae</taxon>
        <taxon>Mycobacteroides</taxon>
    </lineage>
</organism>
<dbReference type="GO" id="GO:0003700">
    <property type="term" value="F:DNA-binding transcription factor activity"/>
    <property type="evidence" value="ECO:0007669"/>
    <property type="project" value="TreeGrafter"/>
</dbReference>
<dbReference type="AlphaFoldDB" id="A0A0U0ZLW3"/>
<protein>
    <submittedName>
        <fullName evidence="6">Putative transcriptional regulator, TetR family</fullName>
    </submittedName>
</protein>
<accession>A0A0U0ZLW3</accession>
<reference evidence="6 7" key="1">
    <citation type="submission" date="2015-03" db="EMBL/GenBank/DDBJ databases">
        <authorList>
            <person name="Murphy D."/>
        </authorList>
    </citation>
    <scope>NUCLEOTIDE SEQUENCE [LARGE SCALE GENOMIC DNA]</scope>
    <source>
        <strain evidence="6 7">PAP088</strain>
    </source>
</reference>
<evidence type="ECO:0000259" key="5">
    <source>
        <dbReference type="PROSITE" id="PS50977"/>
    </source>
</evidence>
<evidence type="ECO:0000256" key="4">
    <source>
        <dbReference type="PROSITE-ProRule" id="PRU00335"/>
    </source>
</evidence>
<evidence type="ECO:0000256" key="1">
    <source>
        <dbReference type="ARBA" id="ARBA00023015"/>
    </source>
</evidence>
<gene>
    <name evidence="6" type="primary">fadR_3</name>
    <name evidence="6" type="ORF">ERS075579_01829</name>
</gene>
<dbReference type="SUPFAM" id="SSF46689">
    <property type="entry name" value="Homeodomain-like"/>
    <property type="match status" value="1"/>
</dbReference>
<dbReference type="GO" id="GO:0000976">
    <property type="term" value="F:transcription cis-regulatory region binding"/>
    <property type="evidence" value="ECO:0007669"/>
    <property type="project" value="TreeGrafter"/>
</dbReference>
<dbReference type="SUPFAM" id="SSF48498">
    <property type="entry name" value="Tetracyclin repressor-like, C-terminal domain"/>
    <property type="match status" value="1"/>
</dbReference>
<dbReference type="InterPro" id="IPR009057">
    <property type="entry name" value="Homeodomain-like_sf"/>
</dbReference>
<evidence type="ECO:0000256" key="3">
    <source>
        <dbReference type="ARBA" id="ARBA00023163"/>
    </source>
</evidence>
<evidence type="ECO:0000256" key="2">
    <source>
        <dbReference type="ARBA" id="ARBA00023125"/>
    </source>
</evidence>
<dbReference type="PROSITE" id="PS50977">
    <property type="entry name" value="HTH_TETR_2"/>
    <property type="match status" value="1"/>
</dbReference>